<dbReference type="InterPro" id="IPR002471">
    <property type="entry name" value="Pept_S9_AS"/>
</dbReference>
<protein>
    <recommendedName>
        <fullName evidence="2">Xaa-Pro dipeptidyl-peptidase-like domain-containing protein</fullName>
    </recommendedName>
</protein>
<evidence type="ECO:0000259" key="2">
    <source>
        <dbReference type="Pfam" id="PF02129"/>
    </source>
</evidence>
<name>A0A644WTR7_9ZZZZ</name>
<dbReference type="InterPro" id="IPR029058">
    <property type="entry name" value="AB_hydrolase_fold"/>
</dbReference>
<evidence type="ECO:0000313" key="3">
    <source>
        <dbReference type="EMBL" id="MPM07316.1"/>
    </source>
</evidence>
<gene>
    <name evidence="3" type="ORF">SDC9_53622</name>
</gene>
<dbReference type="Gene3D" id="3.40.50.1820">
    <property type="entry name" value="alpha/beta hydrolase"/>
    <property type="match status" value="1"/>
</dbReference>
<evidence type="ECO:0000256" key="1">
    <source>
        <dbReference type="ARBA" id="ARBA00022801"/>
    </source>
</evidence>
<sequence length="468" mass="52560">MKKIFIISLFSVLTLCLSGQSSFSGIWQGILQDEKFDFLVVFRISEEGSKLKGTMDIPQQMIVDFKNMKIHTDNDSIIVDIAAFKASYKAVRQRDSLHGYWSQSGLDIPLNMGLTPEDKAFRMNRPQTPQPPYPYVCKDVTFLNKKAKIHLAGTLTIPDTTNVWPVVVLVSGSGPQDRDEEVLKHRPFLIIADYFTRNGIAVLRYDDRGVGKSEGKFSEATTADLSTDAGSAVTFLKTLPYINKKEIGMLGHSEGGIIVLMQASENKSLRFIISMAGVSVPCSQLLVMQNDKIMEGYGAGEEVRDFYWNFNTALYDLILSEKNPDSLRKQALKVFEESSAALTDDQKKEYGLNEGYVNMAIMQLSSPWMKYFLSIIPSNYIKKIKTNVLAINGSLDVQVPADANIEAFNTYFVQQSGIYKETHVFPGLNHLFQPCKTGMTTEYAMTETTIDPQVLEYMVSWIKKVLQP</sequence>
<dbReference type="AlphaFoldDB" id="A0A644WTR7"/>
<dbReference type="PANTHER" id="PTHR43265:SF1">
    <property type="entry name" value="ESTERASE ESTD"/>
    <property type="match status" value="1"/>
</dbReference>
<proteinExistence type="predicted"/>
<accession>A0A644WTR7</accession>
<keyword evidence="1" id="KW-0378">Hydrolase</keyword>
<reference evidence="3" key="1">
    <citation type="submission" date="2019-08" db="EMBL/GenBank/DDBJ databases">
        <authorList>
            <person name="Kucharzyk K."/>
            <person name="Murdoch R.W."/>
            <person name="Higgins S."/>
            <person name="Loffler F."/>
        </authorList>
    </citation>
    <scope>NUCLEOTIDE SEQUENCE</scope>
</reference>
<dbReference type="InterPro" id="IPR053145">
    <property type="entry name" value="AB_hydrolase_Est10"/>
</dbReference>
<comment type="caution">
    <text evidence="3">The sequence shown here is derived from an EMBL/GenBank/DDBJ whole genome shotgun (WGS) entry which is preliminary data.</text>
</comment>
<dbReference type="EMBL" id="VSSQ01001322">
    <property type="protein sequence ID" value="MPM07316.1"/>
    <property type="molecule type" value="Genomic_DNA"/>
</dbReference>
<dbReference type="InterPro" id="IPR000383">
    <property type="entry name" value="Xaa-Pro-like_dom"/>
</dbReference>
<organism evidence="3">
    <name type="scientific">bioreactor metagenome</name>
    <dbReference type="NCBI Taxonomy" id="1076179"/>
    <lineage>
        <taxon>unclassified sequences</taxon>
        <taxon>metagenomes</taxon>
        <taxon>ecological metagenomes</taxon>
    </lineage>
</organism>
<dbReference type="PROSITE" id="PS00708">
    <property type="entry name" value="PRO_ENDOPEP_SER"/>
    <property type="match status" value="1"/>
</dbReference>
<dbReference type="GO" id="GO:0052689">
    <property type="term" value="F:carboxylic ester hydrolase activity"/>
    <property type="evidence" value="ECO:0007669"/>
    <property type="project" value="TreeGrafter"/>
</dbReference>
<dbReference type="GO" id="GO:0004252">
    <property type="term" value="F:serine-type endopeptidase activity"/>
    <property type="evidence" value="ECO:0007669"/>
    <property type="project" value="InterPro"/>
</dbReference>
<dbReference type="PANTHER" id="PTHR43265">
    <property type="entry name" value="ESTERASE ESTD"/>
    <property type="match status" value="1"/>
</dbReference>
<dbReference type="SUPFAM" id="SSF53474">
    <property type="entry name" value="alpha/beta-Hydrolases"/>
    <property type="match status" value="1"/>
</dbReference>
<dbReference type="Pfam" id="PF02129">
    <property type="entry name" value="Peptidase_S15"/>
    <property type="match status" value="1"/>
</dbReference>
<feature type="domain" description="Xaa-Pro dipeptidyl-peptidase-like" evidence="2">
    <location>
        <begin position="151"/>
        <end position="410"/>
    </location>
</feature>
<dbReference type="GO" id="GO:0006508">
    <property type="term" value="P:proteolysis"/>
    <property type="evidence" value="ECO:0007669"/>
    <property type="project" value="InterPro"/>
</dbReference>